<reference evidence="1" key="1">
    <citation type="submission" date="2020-11" db="EMBL/GenBank/DDBJ databases">
        <authorList>
            <person name="Whitehead M."/>
        </authorList>
    </citation>
    <scope>NUCLEOTIDE SEQUENCE</scope>
    <source>
        <strain evidence="1">EGII</strain>
    </source>
</reference>
<organism evidence="1 2">
    <name type="scientific">Ceratitis capitata</name>
    <name type="common">Mediterranean fruit fly</name>
    <name type="synonym">Tephritis capitata</name>
    <dbReference type="NCBI Taxonomy" id="7213"/>
    <lineage>
        <taxon>Eukaryota</taxon>
        <taxon>Metazoa</taxon>
        <taxon>Ecdysozoa</taxon>
        <taxon>Arthropoda</taxon>
        <taxon>Hexapoda</taxon>
        <taxon>Insecta</taxon>
        <taxon>Pterygota</taxon>
        <taxon>Neoptera</taxon>
        <taxon>Endopterygota</taxon>
        <taxon>Diptera</taxon>
        <taxon>Brachycera</taxon>
        <taxon>Muscomorpha</taxon>
        <taxon>Tephritoidea</taxon>
        <taxon>Tephritidae</taxon>
        <taxon>Ceratitis</taxon>
        <taxon>Ceratitis</taxon>
    </lineage>
</organism>
<protein>
    <submittedName>
        <fullName evidence="1">(Mediterranean fruit fly) hypothetical protein</fullName>
    </submittedName>
</protein>
<dbReference type="EMBL" id="CAJHJT010000056">
    <property type="protein sequence ID" value="CAD7013145.1"/>
    <property type="molecule type" value="Genomic_DNA"/>
</dbReference>
<evidence type="ECO:0000313" key="2">
    <source>
        <dbReference type="Proteomes" id="UP000606786"/>
    </source>
</evidence>
<comment type="caution">
    <text evidence="1">The sequence shown here is derived from an EMBL/GenBank/DDBJ whole genome shotgun (WGS) entry which is preliminary data.</text>
</comment>
<evidence type="ECO:0000313" key="1">
    <source>
        <dbReference type="EMBL" id="CAD7013145.1"/>
    </source>
</evidence>
<gene>
    <name evidence="1" type="ORF">CCAP1982_LOCUS21216</name>
</gene>
<keyword evidence="2" id="KW-1185">Reference proteome</keyword>
<accession>A0A811VB86</accession>
<sequence length="69" mass="8058">HYTLMDGWMYAPICAANCSISFTISGQQTHTKPLATFWLQCIRRVADTESAVTKKKRKWFWSTFIWRAA</sequence>
<proteinExistence type="predicted"/>
<name>A0A811VB86_CERCA</name>
<dbReference type="Proteomes" id="UP000606786">
    <property type="component" value="Unassembled WGS sequence"/>
</dbReference>
<feature type="non-terminal residue" evidence="1">
    <location>
        <position position="1"/>
    </location>
</feature>
<dbReference type="AlphaFoldDB" id="A0A811VB86"/>